<organism evidence="3 4">
    <name type="scientific">Koribacter versatilis (strain Ellin345)</name>
    <dbReference type="NCBI Taxonomy" id="204669"/>
    <lineage>
        <taxon>Bacteria</taxon>
        <taxon>Pseudomonadati</taxon>
        <taxon>Acidobacteriota</taxon>
        <taxon>Terriglobia</taxon>
        <taxon>Terriglobales</taxon>
        <taxon>Candidatus Korobacteraceae</taxon>
        <taxon>Candidatus Korobacter</taxon>
    </lineage>
</organism>
<keyword evidence="2" id="KW-0732">Signal</keyword>
<name>Q1INQ4_KORVE</name>
<dbReference type="HOGENOM" id="CLU_993161_0_0_0"/>
<feature type="chain" id="PRO_5004190986" evidence="2">
    <location>
        <begin position="20"/>
        <end position="280"/>
    </location>
</feature>
<keyword evidence="4" id="KW-1185">Reference proteome</keyword>
<dbReference type="RefSeq" id="WP_011523297.1">
    <property type="nucleotide sequence ID" value="NC_008009.1"/>
</dbReference>
<proteinExistence type="predicted"/>
<evidence type="ECO:0000313" key="3">
    <source>
        <dbReference type="EMBL" id="ABF41496.1"/>
    </source>
</evidence>
<feature type="signal peptide" evidence="2">
    <location>
        <begin position="1"/>
        <end position="19"/>
    </location>
</feature>
<gene>
    <name evidence="3" type="ordered locus">Acid345_2495</name>
</gene>
<dbReference type="STRING" id="204669.Acid345_2495"/>
<dbReference type="Proteomes" id="UP000002432">
    <property type="component" value="Chromosome"/>
</dbReference>
<dbReference type="EnsemblBacteria" id="ABF41496">
    <property type="protein sequence ID" value="ABF41496"/>
    <property type="gene ID" value="Acid345_2495"/>
</dbReference>
<evidence type="ECO:0000313" key="4">
    <source>
        <dbReference type="Proteomes" id="UP000002432"/>
    </source>
</evidence>
<protein>
    <submittedName>
        <fullName evidence="3">Uncharacterized protein</fullName>
    </submittedName>
</protein>
<dbReference type="KEGG" id="aba:Acid345_2495"/>
<sequence length="280" mass="29757">MKRHLALVAVFSVAQFAFAQLPNVKVPGTNQRVTSQRQSSGTPSLTGVTGTCKNGATRDIVLKVANVDPSMLNNVKVEAHPPFIVSSTKIENGEIHVTVNSSSAVPAGMPAEYAASNPGPNRCDFTVKFYKNMGDQYPAQELGASTKADPSDAYLAAQEKQKEQIAAQQKQIDAAQAQMKKAQPQLQAHQHASVGDKWTVRWASGSSEVWTFSGFDPNMATMALFKGPSGDVKIMFAGMFYQVMMGECAAMAQPDGDGKVSGKTMGGNCAKSGAFTATIE</sequence>
<dbReference type="AlphaFoldDB" id="Q1INQ4"/>
<reference evidence="3 4" key="1">
    <citation type="journal article" date="2009" name="Appl. Environ. Microbiol.">
        <title>Three genomes from the phylum Acidobacteria provide insight into the lifestyles of these microorganisms in soils.</title>
        <authorList>
            <person name="Ward N.L."/>
            <person name="Challacombe J.F."/>
            <person name="Janssen P.H."/>
            <person name="Henrissat B."/>
            <person name="Coutinho P.M."/>
            <person name="Wu M."/>
            <person name="Xie G."/>
            <person name="Haft D.H."/>
            <person name="Sait M."/>
            <person name="Badger J."/>
            <person name="Barabote R.D."/>
            <person name="Bradley B."/>
            <person name="Brettin T.S."/>
            <person name="Brinkac L.M."/>
            <person name="Bruce D."/>
            <person name="Creasy T."/>
            <person name="Daugherty S.C."/>
            <person name="Davidsen T.M."/>
            <person name="DeBoy R.T."/>
            <person name="Detter J.C."/>
            <person name="Dodson R.J."/>
            <person name="Durkin A.S."/>
            <person name="Ganapathy A."/>
            <person name="Gwinn-Giglio M."/>
            <person name="Han C.S."/>
            <person name="Khouri H."/>
            <person name="Kiss H."/>
            <person name="Kothari S.P."/>
            <person name="Madupu R."/>
            <person name="Nelson K.E."/>
            <person name="Nelson W.C."/>
            <person name="Paulsen I."/>
            <person name="Penn K."/>
            <person name="Ren Q."/>
            <person name="Rosovitz M.J."/>
            <person name="Selengut J.D."/>
            <person name="Shrivastava S."/>
            <person name="Sullivan S.A."/>
            <person name="Tapia R."/>
            <person name="Thompson L.S."/>
            <person name="Watkins K.L."/>
            <person name="Yang Q."/>
            <person name="Yu C."/>
            <person name="Zafar N."/>
            <person name="Zhou L."/>
            <person name="Kuske C.R."/>
        </authorList>
    </citation>
    <scope>NUCLEOTIDE SEQUENCE [LARGE SCALE GENOMIC DNA]</scope>
    <source>
        <strain evidence="3 4">Ellin345</strain>
    </source>
</reference>
<accession>Q1INQ4</accession>
<dbReference type="EMBL" id="CP000360">
    <property type="protein sequence ID" value="ABF41496.1"/>
    <property type="molecule type" value="Genomic_DNA"/>
</dbReference>
<evidence type="ECO:0000256" key="1">
    <source>
        <dbReference type="SAM" id="MobiDB-lite"/>
    </source>
</evidence>
<evidence type="ECO:0000256" key="2">
    <source>
        <dbReference type="SAM" id="SignalP"/>
    </source>
</evidence>
<feature type="region of interest" description="Disordered" evidence="1">
    <location>
        <begin position="29"/>
        <end position="50"/>
    </location>
</feature>